<keyword evidence="1" id="KW-0472">Membrane</keyword>
<feature type="transmembrane region" description="Helical" evidence="1">
    <location>
        <begin position="12"/>
        <end position="32"/>
    </location>
</feature>
<keyword evidence="3" id="KW-1185">Reference proteome</keyword>
<reference evidence="2 3" key="1">
    <citation type="submission" date="2015-07" db="EMBL/GenBank/DDBJ databases">
        <authorList>
            <person name="Noorani M."/>
        </authorList>
    </citation>
    <scope>NUCLEOTIDE SEQUENCE [LARGE SCALE GENOMIC DNA]</scope>
    <source>
        <strain evidence="2 3">CECT 7802</strain>
    </source>
</reference>
<name>A0A0M6YCS9_9RHOB</name>
<accession>A0A0M6YCS9</accession>
<sequence>MTRPTLGSASTARGRLTLLFLAAIGLGAYLWLDPFSLPAEPSLHLSGDGSKQVLASLQEPDIVASGLSVEWVADDPADAALEVILLRRPENADGLKHLRRICPGVCKRSAVTTFTVMKPFDARRIVVVNLARLGQQVDVARDIGIRLDRAEPLTSQEAICIAQIVVRQVPVIAERLASSPPTAPPDNSCAAQADGVQRRVLPFDL</sequence>
<protein>
    <submittedName>
        <fullName evidence="2">Uncharacterized protein</fullName>
    </submittedName>
</protein>
<evidence type="ECO:0000313" key="2">
    <source>
        <dbReference type="EMBL" id="CTQ48162.1"/>
    </source>
</evidence>
<evidence type="ECO:0000256" key="1">
    <source>
        <dbReference type="SAM" id="Phobius"/>
    </source>
</evidence>
<keyword evidence="1" id="KW-0812">Transmembrane</keyword>
<keyword evidence="1" id="KW-1133">Transmembrane helix</keyword>
<gene>
    <name evidence="2" type="ORF">JDO7802_00164</name>
</gene>
<proteinExistence type="predicted"/>
<dbReference type="AlphaFoldDB" id="A0A0M6YCS9"/>
<dbReference type="EMBL" id="CXSU01000005">
    <property type="protein sequence ID" value="CTQ48162.1"/>
    <property type="molecule type" value="Genomic_DNA"/>
</dbReference>
<organism evidence="2 3">
    <name type="scientific">Jannaschia donghaensis</name>
    <dbReference type="NCBI Taxonomy" id="420998"/>
    <lineage>
        <taxon>Bacteria</taxon>
        <taxon>Pseudomonadati</taxon>
        <taxon>Pseudomonadota</taxon>
        <taxon>Alphaproteobacteria</taxon>
        <taxon>Rhodobacterales</taxon>
        <taxon>Roseobacteraceae</taxon>
        <taxon>Jannaschia</taxon>
    </lineage>
</organism>
<evidence type="ECO:0000313" key="3">
    <source>
        <dbReference type="Proteomes" id="UP000049222"/>
    </source>
</evidence>
<dbReference type="STRING" id="420998.JDO7802_00164"/>
<dbReference type="Proteomes" id="UP000049222">
    <property type="component" value="Unassembled WGS sequence"/>
</dbReference>
<dbReference type="RefSeq" id="WP_055081798.1">
    <property type="nucleotide sequence ID" value="NZ_CXSU01000005.1"/>
</dbReference>